<protein>
    <recommendedName>
        <fullName evidence="5">WxL domain-containing protein</fullName>
    </recommendedName>
</protein>
<gene>
    <name evidence="3" type="ORF">GJG86_09250</name>
</gene>
<evidence type="ECO:0000256" key="2">
    <source>
        <dbReference type="SAM" id="SignalP"/>
    </source>
</evidence>
<evidence type="ECO:0000313" key="3">
    <source>
        <dbReference type="EMBL" id="MRX82677.1"/>
    </source>
</evidence>
<feature type="region of interest" description="Disordered" evidence="1">
    <location>
        <begin position="167"/>
        <end position="192"/>
    </location>
</feature>
<keyword evidence="2" id="KW-0732">Signal</keyword>
<evidence type="ECO:0000256" key="1">
    <source>
        <dbReference type="SAM" id="MobiDB-lite"/>
    </source>
</evidence>
<feature type="chain" id="PRO_5026824085" description="WxL domain-containing protein" evidence="2">
    <location>
        <begin position="33"/>
        <end position="192"/>
    </location>
</feature>
<evidence type="ECO:0000313" key="4">
    <source>
        <dbReference type="Proteomes" id="UP000438093"/>
    </source>
</evidence>
<sequence>MNIKMNRNVGRILLTGACAAALTVGAAAPAFAVEQTGTTNVTYSSSQQVPGTNGWGFEIPTSIPFGPDKAVGVDATVNLYNTTPGGSVDQIPDQDFPNAGVKLALKSANGFKLQKSTAPLDPVAYEIAYTGTGVTTQKFDTTTGTAKTDIGTFTKTNSTAVGVAKRTGDAAESGSHTDTLTFSYDDAKTPLP</sequence>
<dbReference type="Proteomes" id="UP000438093">
    <property type="component" value="Unassembled WGS sequence"/>
</dbReference>
<accession>A0A6N7RNX1</accession>
<feature type="signal peptide" evidence="2">
    <location>
        <begin position="1"/>
        <end position="32"/>
    </location>
</feature>
<organism evidence="3 4">
    <name type="scientific">Eggerthella guodeyinii</name>
    <dbReference type="NCBI Taxonomy" id="2690837"/>
    <lineage>
        <taxon>Bacteria</taxon>
        <taxon>Bacillati</taxon>
        <taxon>Actinomycetota</taxon>
        <taxon>Coriobacteriia</taxon>
        <taxon>Eggerthellales</taxon>
        <taxon>Eggerthellaceae</taxon>
        <taxon>Eggerthella</taxon>
    </lineage>
</organism>
<dbReference type="EMBL" id="VTFY01000007">
    <property type="protein sequence ID" value="MRX82677.1"/>
    <property type="molecule type" value="Genomic_DNA"/>
</dbReference>
<keyword evidence="4" id="KW-1185">Reference proteome</keyword>
<name>A0A6N7RNX1_9ACTN</name>
<reference evidence="4" key="1">
    <citation type="submission" date="2019-08" db="EMBL/GenBank/DDBJ databases">
        <title>Arthrobacter sp. nov., isolated from plateau pika and Tibetan wild ass.</title>
        <authorList>
            <person name="Ge Y."/>
        </authorList>
    </citation>
    <scope>NUCLEOTIDE SEQUENCE [LARGE SCALE GENOMIC DNA]</scope>
    <source>
        <strain evidence="4">HF-4214</strain>
    </source>
</reference>
<comment type="caution">
    <text evidence="3">The sequence shown here is derived from an EMBL/GenBank/DDBJ whole genome shotgun (WGS) entry which is preliminary data.</text>
</comment>
<dbReference type="AlphaFoldDB" id="A0A6N7RNX1"/>
<evidence type="ECO:0008006" key="5">
    <source>
        <dbReference type="Google" id="ProtNLM"/>
    </source>
</evidence>
<dbReference type="RefSeq" id="WP_154333527.1">
    <property type="nucleotide sequence ID" value="NZ_VTFY01000007.1"/>
</dbReference>
<proteinExistence type="predicted"/>